<dbReference type="CDD" id="cd04666">
    <property type="entry name" value="NUDIX_DIPP2_like_Nudt4"/>
    <property type="match status" value="1"/>
</dbReference>
<dbReference type="SUPFAM" id="SSF55811">
    <property type="entry name" value="Nudix"/>
    <property type="match status" value="1"/>
</dbReference>
<dbReference type="GO" id="GO:0016462">
    <property type="term" value="F:pyrophosphatase activity"/>
    <property type="evidence" value="ECO:0007669"/>
    <property type="project" value="InterPro"/>
</dbReference>
<keyword evidence="7" id="KW-1185">Reference proteome</keyword>
<proteinExistence type="predicted"/>
<evidence type="ECO:0000313" key="6">
    <source>
        <dbReference type="EMBL" id="CCV03043.1"/>
    </source>
</evidence>
<accession>M5EFS9</accession>
<evidence type="ECO:0000313" key="7">
    <source>
        <dbReference type="Proteomes" id="UP000012062"/>
    </source>
</evidence>
<dbReference type="EMBL" id="CAUM01000003">
    <property type="protein sequence ID" value="CCV03043.1"/>
    <property type="molecule type" value="Genomic_DNA"/>
</dbReference>
<gene>
    <name evidence="6" type="ORF">MESS2_1000057</name>
</gene>
<dbReference type="InterPro" id="IPR047198">
    <property type="entry name" value="DDP-like_NUDIX"/>
</dbReference>
<keyword evidence="2" id="KW-0479">Metal-binding</keyword>
<dbReference type="Gene3D" id="3.90.79.10">
    <property type="entry name" value="Nucleoside Triphosphate Pyrophosphohydrolase"/>
    <property type="match status" value="1"/>
</dbReference>
<name>M5EFS9_9HYPH</name>
<sequence length="156" mass="17818">MDGRLKNKKLEKRARRGTPIAQVAALPYRRTADGDDEILLLTSRQTGRFILPKGWPMKGRQDCEAAAQEAGEEAGVVGTLHEQSVGSFHYWKRLKDTFVPVTVEVYPLYVQQELDEWKEWKYRKRGWLKPHQAALLVDEPELAALLESIAPELACF</sequence>
<dbReference type="Proteomes" id="UP000012062">
    <property type="component" value="Unassembled WGS sequence"/>
</dbReference>
<keyword evidence="4" id="KW-0460">Magnesium</keyword>
<evidence type="ECO:0000256" key="2">
    <source>
        <dbReference type="ARBA" id="ARBA00022723"/>
    </source>
</evidence>
<dbReference type="OrthoDB" id="7066910at2"/>
<dbReference type="GO" id="GO:0005737">
    <property type="term" value="C:cytoplasm"/>
    <property type="evidence" value="ECO:0007669"/>
    <property type="project" value="TreeGrafter"/>
</dbReference>
<evidence type="ECO:0000256" key="4">
    <source>
        <dbReference type="ARBA" id="ARBA00022842"/>
    </source>
</evidence>
<dbReference type="PANTHER" id="PTHR12629:SF0">
    <property type="entry name" value="DIPHOSPHOINOSITOL-POLYPHOSPHATE DIPHOSPHATASE"/>
    <property type="match status" value="1"/>
</dbReference>
<organism evidence="6 7">
    <name type="scientific">Mesorhizobium metallidurans STM 2683</name>
    <dbReference type="NCBI Taxonomy" id="1297569"/>
    <lineage>
        <taxon>Bacteria</taxon>
        <taxon>Pseudomonadati</taxon>
        <taxon>Pseudomonadota</taxon>
        <taxon>Alphaproteobacteria</taxon>
        <taxon>Hyphomicrobiales</taxon>
        <taxon>Phyllobacteriaceae</taxon>
        <taxon>Mesorhizobium</taxon>
    </lineage>
</organism>
<evidence type="ECO:0000259" key="5">
    <source>
        <dbReference type="PROSITE" id="PS51462"/>
    </source>
</evidence>
<dbReference type="InterPro" id="IPR015797">
    <property type="entry name" value="NUDIX_hydrolase-like_dom_sf"/>
</dbReference>
<dbReference type="STRING" id="1297569.MESS2_1000057"/>
<protein>
    <recommendedName>
        <fullName evidence="5">Nudix hydrolase domain-containing protein</fullName>
    </recommendedName>
</protein>
<reference evidence="6 7" key="1">
    <citation type="submission" date="2013-02" db="EMBL/GenBank/DDBJ databases">
        <authorList>
            <person name="Genoscope - CEA"/>
        </authorList>
    </citation>
    <scope>NUCLEOTIDE SEQUENCE [LARGE SCALE GENOMIC DNA]</scope>
    <source>
        <strain evidence="6 7">STM 2683</strain>
    </source>
</reference>
<dbReference type="InterPro" id="IPR000086">
    <property type="entry name" value="NUDIX_hydrolase_dom"/>
</dbReference>
<dbReference type="PROSITE" id="PS51462">
    <property type="entry name" value="NUDIX"/>
    <property type="match status" value="1"/>
</dbReference>
<comment type="cofactor">
    <cofactor evidence="1">
        <name>Mg(2+)</name>
        <dbReference type="ChEBI" id="CHEBI:18420"/>
    </cofactor>
</comment>
<keyword evidence="3" id="KW-0378">Hydrolase</keyword>
<dbReference type="GO" id="GO:0046872">
    <property type="term" value="F:metal ion binding"/>
    <property type="evidence" value="ECO:0007669"/>
    <property type="project" value="UniProtKB-KW"/>
</dbReference>
<evidence type="ECO:0000256" key="1">
    <source>
        <dbReference type="ARBA" id="ARBA00001946"/>
    </source>
</evidence>
<dbReference type="AlphaFoldDB" id="M5EFS9"/>
<evidence type="ECO:0000256" key="3">
    <source>
        <dbReference type="ARBA" id="ARBA00022801"/>
    </source>
</evidence>
<dbReference type="PANTHER" id="PTHR12629">
    <property type="entry name" value="DIPHOSPHOINOSITOL POLYPHOSPHATE PHOSPHOHYDROLASE"/>
    <property type="match status" value="1"/>
</dbReference>
<feature type="domain" description="Nudix hydrolase" evidence="5">
    <location>
        <begin position="18"/>
        <end position="150"/>
    </location>
</feature>
<dbReference type="eggNOG" id="COG0494">
    <property type="taxonomic scope" value="Bacteria"/>
</dbReference>
<comment type="caution">
    <text evidence="6">The sequence shown here is derived from an EMBL/GenBank/DDBJ whole genome shotgun (WGS) entry which is preliminary data.</text>
</comment>